<feature type="transmembrane region" description="Helical" evidence="1">
    <location>
        <begin position="137"/>
        <end position="158"/>
    </location>
</feature>
<feature type="transmembrane region" description="Helical" evidence="1">
    <location>
        <begin position="380"/>
        <end position="402"/>
    </location>
</feature>
<gene>
    <name evidence="2" type="ORF">ABS772_00395</name>
</gene>
<reference evidence="2 3" key="1">
    <citation type="submission" date="2024-06" db="EMBL/GenBank/DDBJ databases">
        <authorList>
            <person name="Campbell A.G."/>
        </authorList>
    </citation>
    <scope>NUCLEOTIDE SEQUENCE [LARGE SCALE GENOMIC DNA]</scope>
    <source>
        <strain evidence="2 3">EM12</strain>
    </source>
</reference>
<keyword evidence="1" id="KW-0812">Transmembrane</keyword>
<feature type="transmembrane region" description="Helical" evidence="1">
    <location>
        <begin position="414"/>
        <end position="432"/>
    </location>
</feature>
<accession>A0ABV1QG52</accession>
<feature type="transmembrane region" description="Helical" evidence="1">
    <location>
        <begin position="439"/>
        <end position="458"/>
    </location>
</feature>
<evidence type="ECO:0000313" key="2">
    <source>
        <dbReference type="EMBL" id="MER2248359.1"/>
    </source>
</evidence>
<proteinExistence type="predicted"/>
<feature type="transmembrane region" description="Helical" evidence="1">
    <location>
        <begin position="12"/>
        <end position="36"/>
    </location>
</feature>
<keyword evidence="3" id="KW-1185">Reference proteome</keyword>
<organism evidence="2 3">
    <name type="scientific">Methylorubrum podarium</name>
    <dbReference type="NCBI Taxonomy" id="200476"/>
    <lineage>
        <taxon>Bacteria</taxon>
        <taxon>Pseudomonadati</taxon>
        <taxon>Pseudomonadota</taxon>
        <taxon>Alphaproteobacteria</taxon>
        <taxon>Hyphomicrobiales</taxon>
        <taxon>Methylobacteriaceae</taxon>
        <taxon>Methylorubrum</taxon>
    </lineage>
</organism>
<feature type="transmembrane region" description="Helical" evidence="1">
    <location>
        <begin position="464"/>
        <end position="483"/>
    </location>
</feature>
<dbReference type="InterPro" id="IPR005625">
    <property type="entry name" value="PepSY-ass_TM"/>
</dbReference>
<dbReference type="PANTHER" id="PTHR34219:SF4">
    <property type="entry name" value="PEPSY DOMAIN-CONTAINING PROTEIN"/>
    <property type="match status" value="1"/>
</dbReference>
<feature type="transmembrane region" description="Helical" evidence="1">
    <location>
        <begin position="179"/>
        <end position="203"/>
    </location>
</feature>
<dbReference type="Proteomes" id="UP001480955">
    <property type="component" value="Unassembled WGS sequence"/>
</dbReference>
<dbReference type="RefSeq" id="WP_350391629.1">
    <property type="nucleotide sequence ID" value="NZ_JBELQE010000006.1"/>
</dbReference>
<dbReference type="Pfam" id="PF03929">
    <property type="entry name" value="PepSY_TM"/>
    <property type="match status" value="1"/>
</dbReference>
<name>A0ABV1QG52_9HYPH</name>
<evidence type="ECO:0000313" key="3">
    <source>
        <dbReference type="Proteomes" id="UP001480955"/>
    </source>
</evidence>
<keyword evidence="1" id="KW-0472">Membrane</keyword>
<protein>
    <submittedName>
        <fullName evidence="2">PepSY-associated TM helix domain-containing protein</fullName>
    </submittedName>
</protein>
<feature type="transmembrane region" description="Helical" evidence="1">
    <location>
        <begin position="338"/>
        <end position="359"/>
    </location>
</feature>
<sequence>MGRSFRQSMAWLHTWSGLVVGWLMYAVFVTGAASYYKAEISQWMRPEIQAQARTDPGHAADLAVAGLRLYAPEAKQWFVRLPQASDGTIGLQWRGRNGTRESLILDSATGSPIPVRDTLGGEFLYRFHYELHMPPLWGRWIVGIATTILLVALISGIITHRRIFADFFTFRPRKGGRRAWLDAHNVVGVLALPYHLVITYSGLVLLSLTLMPWGVVAAYRGDVPRFAFDLGLTAMPPRPPTGRPANLAPIAPMIVVASQRAGSKPEHLVIDKPQDANATVTILMEQPRGLAHRHPQIAFDGVSGAVIAESVNPQPAALAYFVLNGLHTADFAAPLLRLLYALCGLMGAAMIASGLILWTKARAPSRDQRPSRTVQIVRSLNIGVIVGLPFAIAAFFLANRLLPLGLADRAAFEVRTFFGAWFLFSLLSLVFQRKFSWRAAIYVTGLIYIAVPFIDFFATDGKAVASYSFGGLMAAIGILNFYAGCRIKE</sequence>
<keyword evidence="1" id="KW-1133">Transmembrane helix</keyword>
<dbReference type="PANTHER" id="PTHR34219">
    <property type="entry name" value="IRON-REGULATED INNER MEMBRANE PROTEIN-RELATED"/>
    <property type="match status" value="1"/>
</dbReference>
<evidence type="ECO:0000256" key="1">
    <source>
        <dbReference type="SAM" id="Phobius"/>
    </source>
</evidence>
<comment type="caution">
    <text evidence="2">The sequence shown here is derived from an EMBL/GenBank/DDBJ whole genome shotgun (WGS) entry which is preliminary data.</text>
</comment>
<dbReference type="EMBL" id="JBELQE010000006">
    <property type="protein sequence ID" value="MER2248359.1"/>
    <property type="molecule type" value="Genomic_DNA"/>
</dbReference>